<organism evidence="13 14">
    <name type="scientific">Ornithinicoccus hortensis</name>
    <dbReference type="NCBI Taxonomy" id="82346"/>
    <lineage>
        <taxon>Bacteria</taxon>
        <taxon>Bacillati</taxon>
        <taxon>Actinomycetota</taxon>
        <taxon>Actinomycetes</taxon>
        <taxon>Micrococcales</taxon>
        <taxon>Intrasporangiaceae</taxon>
        <taxon>Ornithinicoccus</taxon>
    </lineage>
</organism>
<dbReference type="GO" id="GO:0016020">
    <property type="term" value="C:membrane"/>
    <property type="evidence" value="ECO:0007669"/>
    <property type="project" value="UniProtKB-SubCell"/>
</dbReference>
<evidence type="ECO:0000313" key="13">
    <source>
        <dbReference type="EMBL" id="TQL51277.1"/>
    </source>
</evidence>
<feature type="transmembrane region" description="Helical" evidence="12">
    <location>
        <begin position="175"/>
        <end position="196"/>
    </location>
</feature>
<dbReference type="InterPro" id="IPR000462">
    <property type="entry name" value="CDP-OH_P_trans"/>
</dbReference>
<dbReference type="InterPro" id="IPR043130">
    <property type="entry name" value="CDP-OH_PTrfase_TM_dom"/>
</dbReference>
<keyword evidence="9" id="KW-0594">Phospholipid biosynthesis</keyword>
<dbReference type="PANTHER" id="PTHR14269:SF62">
    <property type="entry name" value="CDP-DIACYLGLYCEROL--GLYCEROL-3-PHOSPHATE 3-PHOSPHATIDYLTRANSFERASE 1, CHLOROPLASTIC"/>
    <property type="match status" value="1"/>
</dbReference>
<evidence type="ECO:0000256" key="9">
    <source>
        <dbReference type="ARBA" id="ARBA00023209"/>
    </source>
</evidence>
<keyword evidence="10" id="KW-1208">Phospholipid metabolism</keyword>
<dbReference type="GO" id="GO:0008444">
    <property type="term" value="F:CDP-diacylglycerol-glycerol-3-phosphate 3-phosphatidyltransferase activity"/>
    <property type="evidence" value="ECO:0007669"/>
    <property type="project" value="InterPro"/>
</dbReference>
<evidence type="ECO:0000256" key="3">
    <source>
        <dbReference type="ARBA" id="ARBA00022516"/>
    </source>
</evidence>
<protein>
    <submittedName>
        <fullName evidence="13">CDP-diacylglycerol-phosphatidylglycerol phosphatidyltransferase</fullName>
    </submittedName>
</protein>
<comment type="subcellular location">
    <subcellularLocation>
        <location evidence="1">Membrane</location>
        <topology evidence="1">Multi-pass membrane protein</topology>
    </subcellularLocation>
</comment>
<dbReference type="UniPathway" id="UPA00085"/>
<dbReference type="Gene3D" id="1.20.120.1760">
    <property type="match status" value="1"/>
</dbReference>
<keyword evidence="3" id="KW-0444">Lipid biosynthesis</keyword>
<evidence type="ECO:0000256" key="12">
    <source>
        <dbReference type="SAM" id="Phobius"/>
    </source>
</evidence>
<gene>
    <name evidence="13" type="ORF">FB467_2418</name>
</gene>
<dbReference type="InterPro" id="IPR004570">
    <property type="entry name" value="Phosphatidylglycerol_P_synth"/>
</dbReference>
<evidence type="ECO:0000256" key="8">
    <source>
        <dbReference type="ARBA" id="ARBA00023136"/>
    </source>
</evidence>
<evidence type="ECO:0000256" key="2">
    <source>
        <dbReference type="ARBA" id="ARBA00010441"/>
    </source>
</evidence>
<dbReference type="EMBL" id="VFOP01000001">
    <property type="protein sequence ID" value="TQL51277.1"/>
    <property type="molecule type" value="Genomic_DNA"/>
</dbReference>
<keyword evidence="6 12" id="KW-1133">Transmembrane helix</keyword>
<dbReference type="PANTHER" id="PTHR14269">
    <property type="entry name" value="CDP-DIACYLGLYCEROL--GLYCEROL-3-PHOSPHATE 3-PHOSPHATIDYLTRANSFERASE-RELATED"/>
    <property type="match status" value="1"/>
</dbReference>
<evidence type="ECO:0000256" key="7">
    <source>
        <dbReference type="ARBA" id="ARBA00023098"/>
    </source>
</evidence>
<feature type="transmembrane region" description="Helical" evidence="12">
    <location>
        <begin position="43"/>
        <end position="65"/>
    </location>
</feature>
<evidence type="ECO:0000313" key="14">
    <source>
        <dbReference type="Proteomes" id="UP000319516"/>
    </source>
</evidence>
<proteinExistence type="inferred from homology"/>
<evidence type="ECO:0000256" key="10">
    <source>
        <dbReference type="ARBA" id="ARBA00023264"/>
    </source>
</evidence>
<dbReference type="AlphaFoldDB" id="A0A542YT96"/>
<evidence type="ECO:0000256" key="1">
    <source>
        <dbReference type="ARBA" id="ARBA00004141"/>
    </source>
</evidence>
<sequence length="215" mass="24182">MSTDQGSGARDEPRRVPQVVPVRDEWLTVPNVLSVLRVAGVPVFLWLILAHQDGWALIVLMLSGITDYLDGKIARRFGLISRVGQYLDPIADRLYIVSTLFGLGWREIIPWWLVAVLVLRDAFIAAMYPVARYYRLPAPPVHFVGKAATFNLVYAFPLVLLGYGDSWLTAVAQPVGWAFVWWGTVLYWIGAVMYAVQVADMVAQRRRQWGAVQAP</sequence>
<keyword evidence="7" id="KW-0443">Lipid metabolism</keyword>
<keyword evidence="14" id="KW-1185">Reference proteome</keyword>
<dbReference type="InterPro" id="IPR050324">
    <property type="entry name" value="CDP-alcohol_PTase-I"/>
</dbReference>
<keyword evidence="5 12" id="KW-0812">Transmembrane</keyword>
<comment type="similarity">
    <text evidence="2 11">Belongs to the CDP-alcohol phosphatidyltransferase class-I family.</text>
</comment>
<evidence type="ECO:0000256" key="6">
    <source>
        <dbReference type="ARBA" id="ARBA00022989"/>
    </source>
</evidence>
<dbReference type="PIRSF" id="PIRSF000847">
    <property type="entry name" value="Phos_ph_gly_syn"/>
    <property type="match status" value="1"/>
</dbReference>
<dbReference type="Proteomes" id="UP000319516">
    <property type="component" value="Unassembled WGS sequence"/>
</dbReference>
<dbReference type="InterPro" id="IPR048254">
    <property type="entry name" value="CDP_ALCOHOL_P_TRANSF_CS"/>
</dbReference>
<dbReference type="PROSITE" id="PS00379">
    <property type="entry name" value="CDP_ALCOHOL_P_TRANSF"/>
    <property type="match status" value="1"/>
</dbReference>
<reference evidence="13 14" key="1">
    <citation type="submission" date="2019-06" db="EMBL/GenBank/DDBJ databases">
        <title>Sequencing the genomes of 1000 actinobacteria strains.</title>
        <authorList>
            <person name="Klenk H.-P."/>
        </authorList>
    </citation>
    <scope>NUCLEOTIDE SEQUENCE [LARGE SCALE GENOMIC DNA]</scope>
    <source>
        <strain evidence="13 14">DSM 12335</strain>
    </source>
</reference>
<evidence type="ECO:0000256" key="5">
    <source>
        <dbReference type="ARBA" id="ARBA00022692"/>
    </source>
</evidence>
<feature type="transmembrane region" description="Helical" evidence="12">
    <location>
        <begin position="111"/>
        <end position="131"/>
    </location>
</feature>
<name>A0A542YT96_9MICO</name>
<evidence type="ECO:0000256" key="4">
    <source>
        <dbReference type="ARBA" id="ARBA00022679"/>
    </source>
</evidence>
<keyword evidence="8 12" id="KW-0472">Membrane</keyword>
<accession>A0A542YT96</accession>
<keyword evidence="4 11" id="KW-0808">Transferase</keyword>
<comment type="caution">
    <text evidence="13">The sequence shown here is derived from an EMBL/GenBank/DDBJ whole genome shotgun (WGS) entry which is preliminary data.</text>
</comment>
<evidence type="ECO:0000256" key="11">
    <source>
        <dbReference type="RuleBase" id="RU003750"/>
    </source>
</evidence>
<feature type="transmembrane region" description="Helical" evidence="12">
    <location>
        <begin position="143"/>
        <end position="163"/>
    </location>
</feature>
<dbReference type="Pfam" id="PF01066">
    <property type="entry name" value="CDP-OH_P_transf"/>
    <property type="match status" value="1"/>
</dbReference>
<dbReference type="RefSeq" id="WP_342354714.1">
    <property type="nucleotide sequence ID" value="NZ_BAAAIK010000010.1"/>
</dbReference>
<dbReference type="GO" id="GO:0046474">
    <property type="term" value="P:glycerophospholipid biosynthetic process"/>
    <property type="evidence" value="ECO:0007669"/>
    <property type="project" value="TreeGrafter"/>
</dbReference>